<dbReference type="CDD" id="cd15831">
    <property type="entry name" value="BTAD"/>
    <property type="match status" value="1"/>
</dbReference>
<dbReference type="RefSeq" id="WP_184888065.1">
    <property type="nucleotide sequence ID" value="NZ_BOOV01000036.1"/>
</dbReference>
<dbReference type="Pfam" id="PF03704">
    <property type="entry name" value="BTAD"/>
    <property type="match status" value="1"/>
</dbReference>
<evidence type="ECO:0000313" key="7">
    <source>
        <dbReference type="Proteomes" id="UP000542210"/>
    </source>
</evidence>
<dbReference type="Proteomes" id="UP000542210">
    <property type="component" value="Unassembled WGS sequence"/>
</dbReference>
<dbReference type="AlphaFoldDB" id="A0A7W7DHS4"/>
<accession>A0A7W7DHS4</accession>
<gene>
    <name evidence="6" type="ORF">BJ982_007555</name>
</gene>
<feature type="DNA-binding region" description="OmpR/PhoB-type" evidence="3">
    <location>
        <begin position="1"/>
        <end position="104"/>
    </location>
</feature>
<name>A0A7W7DHS4_9ACTN</name>
<dbReference type="EMBL" id="JACHND010000001">
    <property type="protein sequence ID" value="MBB4706011.1"/>
    <property type="molecule type" value="Genomic_DNA"/>
</dbReference>
<dbReference type="InterPro" id="IPR011990">
    <property type="entry name" value="TPR-like_helical_dom_sf"/>
</dbReference>
<reference evidence="6 7" key="1">
    <citation type="submission" date="2020-08" db="EMBL/GenBank/DDBJ databases">
        <title>Sequencing the genomes of 1000 actinobacteria strains.</title>
        <authorList>
            <person name="Klenk H.-P."/>
        </authorList>
    </citation>
    <scope>NUCLEOTIDE SEQUENCE [LARGE SCALE GENOMIC DNA]</scope>
    <source>
        <strain evidence="6 7">DSM 45784</strain>
    </source>
</reference>
<dbReference type="InterPro" id="IPR016032">
    <property type="entry name" value="Sig_transdc_resp-reg_C-effctor"/>
</dbReference>
<dbReference type="Pfam" id="PF25872">
    <property type="entry name" value="HTH_77"/>
    <property type="match status" value="1"/>
</dbReference>
<comment type="caution">
    <text evidence="6">The sequence shown here is derived from an EMBL/GenBank/DDBJ whole genome shotgun (WGS) entry which is preliminary data.</text>
</comment>
<dbReference type="InterPro" id="IPR005158">
    <property type="entry name" value="BTAD"/>
</dbReference>
<dbReference type="InterPro" id="IPR058852">
    <property type="entry name" value="HTH_77"/>
</dbReference>
<dbReference type="Gene3D" id="1.25.40.10">
    <property type="entry name" value="Tetratricopeptide repeat domain"/>
    <property type="match status" value="1"/>
</dbReference>
<dbReference type="SUPFAM" id="SSF52540">
    <property type="entry name" value="P-loop containing nucleoside triphosphate hydrolases"/>
    <property type="match status" value="1"/>
</dbReference>
<sequence length="970" mass="101890">MAGVDPAAVRFGVLGPLRAEAGGGAVGLGGPRQRAVLAVLLIARGRMVSAERIMAEVWEDAPPPSPTTLHAYVSELRRALEPGRRSGAPPRLLVREGPGYALRAGPAAVDAERFADLAVAGKRALGGGRPGEAEELLTEAAGLWRGPAYADFAEAGFAVPEAARLEDLRAGAQEDRLAAAIELGRHAAAAGELEALVAEQPLRERGWELLTLALYRSGRRADATAALRAARERLADELGIDPGPALRDLETAVLTQDPRLDPPPARLRGAAGPRYAERGGEASDAGGTPDGGGASAATGARPVPGNLPFALSSFVGRAAEITAVEGLLAEYRLVTLTGPGGVGKTRLALELARRRTGDADGPWMVELAALTSADLLPATVAAALGVPGPSSADELAAVLAARRLLLVLDNCEHLLEAVTALIGVLLSRCRDLRVLATSREALGVEGEAVYEVPPLDPAGDGSELFRSRVATALPAWSPDPGDLDRIPVLCAGLDGIPLAIELAAAQCRVLSVGQIADALEHRFDVLVDGPLDLPARHRALEAAVAWSHQLLEPDERRLFHRLGVFAAGFDLDSAGAVGGQPQVLRPLSALVRKSLVTVEPGTAPRRYRMLETLRQYALRELDVADLAGTRRRHRAWALARAESAERRLHGPQAAELLARLTREQPEFRAAFASALEEGDGVYALRLGGALYWFWYRMGHIAEGLAWMDRAFAAAPDAEPGVRGRARLAVSGLGYLAGRPREAYEAVLLAEAEAREAGDLVVEASARVYQTHFGVLAGMPIDAPALARGAVDLARRAGEDWLVAEALMVRGMLARVLGDLPGAAAVLAEAVATANSCGHDWAAGSAAWAGMKTACDAGDGRRALRIATGIVDALDRHEDVTSRLVLLHTAAHALTLTGHAEEAAVLMGGVEAVGRRVGFSPELMDPLDGPREATAVRESLPPDRYESAAARGRELSLPELTAFLSNLLGNT</sequence>
<evidence type="ECO:0000259" key="5">
    <source>
        <dbReference type="PROSITE" id="PS51755"/>
    </source>
</evidence>
<feature type="region of interest" description="Disordered" evidence="4">
    <location>
        <begin position="254"/>
        <end position="301"/>
    </location>
</feature>
<evidence type="ECO:0000256" key="4">
    <source>
        <dbReference type="SAM" id="MobiDB-lite"/>
    </source>
</evidence>
<dbReference type="GO" id="GO:0000160">
    <property type="term" value="P:phosphorelay signal transduction system"/>
    <property type="evidence" value="ECO:0007669"/>
    <property type="project" value="InterPro"/>
</dbReference>
<proteinExistence type="inferred from homology"/>
<dbReference type="InterPro" id="IPR036388">
    <property type="entry name" value="WH-like_DNA-bd_sf"/>
</dbReference>
<keyword evidence="7" id="KW-1185">Reference proteome</keyword>
<dbReference type="InterPro" id="IPR027417">
    <property type="entry name" value="P-loop_NTPase"/>
</dbReference>
<evidence type="ECO:0000256" key="2">
    <source>
        <dbReference type="ARBA" id="ARBA00023125"/>
    </source>
</evidence>
<dbReference type="Pfam" id="PF00486">
    <property type="entry name" value="Trans_reg_C"/>
    <property type="match status" value="1"/>
</dbReference>
<evidence type="ECO:0000256" key="1">
    <source>
        <dbReference type="ARBA" id="ARBA00005820"/>
    </source>
</evidence>
<dbReference type="Gene3D" id="1.10.10.10">
    <property type="entry name" value="Winged helix-like DNA-binding domain superfamily/Winged helix DNA-binding domain"/>
    <property type="match status" value="1"/>
</dbReference>
<feature type="domain" description="OmpR/PhoB-type" evidence="5">
    <location>
        <begin position="1"/>
        <end position="104"/>
    </location>
</feature>
<dbReference type="GO" id="GO:0003677">
    <property type="term" value="F:DNA binding"/>
    <property type="evidence" value="ECO:0007669"/>
    <property type="project" value="UniProtKB-UniRule"/>
</dbReference>
<dbReference type="SUPFAM" id="SSF48452">
    <property type="entry name" value="TPR-like"/>
    <property type="match status" value="1"/>
</dbReference>
<evidence type="ECO:0000313" key="6">
    <source>
        <dbReference type="EMBL" id="MBB4706011.1"/>
    </source>
</evidence>
<comment type="similarity">
    <text evidence="1">Belongs to the AfsR/DnrI/RedD regulatory family.</text>
</comment>
<dbReference type="InterPro" id="IPR001867">
    <property type="entry name" value="OmpR/PhoB-type_DNA-bd"/>
</dbReference>
<dbReference type="SMART" id="SM01043">
    <property type="entry name" value="BTAD"/>
    <property type="match status" value="1"/>
</dbReference>
<protein>
    <submittedName>
        <fullName evidence="6">Putative ATPase/DNA-binding SARP family transcriptional activator</fullName>
    </submittedName>
</protein>
<dbReference type="SMART" id="SM00862">
    <property type="entry name" value="Trans_reg_C"/>
    <property type="match status" value="1"/>
</dbReference>
<evidence type="ECO:0000256" key="3">
    <source>
        <dbReference type="PROSITE-ProRule" id="PRU01091"/>
    </source>
</evidence>
<dbReference type="GO" id="GO:0006355">
    <property type="term" value="P:regulation of DNA-templated transcription"/>
    <property type="evidence" value="ECO:0007669"/>
    <property type="project" value="InterPro"/>
</dbReference>
<organism evidence="6 7">
    <name type="scientific">Sphaerisporangium siamense</name>
    <dbReference type="NCBI Taxonomy" id="795645"/>
    <lineage>
        <taxon>Bacteria</taxon>
        <taxon>Bacillati</taxon>
        <taxon>Actinomycetota</taxon>
        <taxon>Actinomycetes</taxon>
        <taxon>Streptosporangiales</taxon>
        <taxon>Streptosporangiaceae</taxon>
        <taxon>Sphaerisporangium</taxon>
    </lineage>
</organism>
<dbReference type="Gene3D" id="3.40.50.300">
    <property type="entry name" value="P-loop containing nucleotide triphosphate hydrolases"/>
    <property type="match status" value="1"/>
</dbReference>
<dbReference type="PRINTS" id="PR00364">
    <property type="entry name" value="DISEASERSIST"/>
</dbReference>
<dbReference type="PANTHER" id="PTHR47691">
    <property type="entry name" value="REGULATOR-RELATED"/>
    <property type="match status" value="1"/>
</dbReference>
<keyword evidence="2 3" id="KW-0238">DNA-binding</keyword>
<dbReference type="SUPFAM" id="SSF46894">
    <property type="entry name" value="C-terminal effector domain of the bipartite response regulators"/>
    <property type="match status" value="1"/>
</dbReference>
<dbReference type="PROSITE" id="PS51755">
    <property type="entry name" value="OMPR_PHOB"/>
    <property type="match status" value="1"/>
</dbReference>
<dbReference type="PANTHER" id="PTHR47691:SF3">
    <property type="entry name" value="HTH-TYPE TRANSCRIPTIONAL REGULATOR RV0890C-RELATED"/>
    <property type="match status" value="1"/>
</dbReference>